<dbReference type="SMART" id="SM00014">
    <property type="entry name" value="acidPPc"/>
    <property type="match status" value="1"/>
</dbReference>
<feature type="transmembrane region" description="Helical" evidence="6">
    <location>
        <begin position="12"/>
        <end position="32"/>
    </location>
</feature>
<keyword evidence="9" id="KW-1185">Reference proteome</keyword>
<evidence type="ECO:0000259" key="7">
    <source>
        <dbReference type="SMART" id="SM00014"/>
    </source>
</evidence>
<accession>A0ABP0E8W9</accession>
<gene>
    <name evidence="8" type="primary">DPP1</name>
    <name evidence="8" type="ORF">CAAN4_C03422</name>
</gene>
<dbReference type="InterPro" id="IPR043216">
    <property type="entry name" value="PAP-like"/>
</dbReference>
<dbReference type="PANTHER" id="PTHR10165:SF35">
    <property type="entry name" value="RE23632P"/>
    <property type="match status" value="1"/>
</dbReference>
<keyword evidence="3 6" id="KW-0812">Transmembrane</keyword>
<name>A0ABP0E8W9_9ASCO</name>
<evidence type="ECO:0000256" key="5">
    <source>
        <dbReference type="ARBA" id="ARBA00023136"/>
    </source>
</evidence>
<proteinExistence type="inferred from homology"/>
<dbReference type="PANTHER" id="PTHR10165">
    <property type="entry name" value="LIPID PHOSPHATE PHOSPHATASE"/>
    <property type="match status" value="1"/>
</dbReference>
<evidence type="ECO:0000256" key="3">
    <source>
        <dbReference type="ARBA" id="ARBA00022692"/>
    </source>
</evidence>
<organism evidence="8 9">
    <name type="scientific">[Candida] anglica</name>
    <dbReference type="NCBI Taxonomy" id="148631"/>
    <lineage>
        <taxon>Eukaryota</taxon>
        <taxon>Fungi</taxon>
        <taxon>Dikarya</taxon>
        <taxon>Ascomycota</taxon>
        <taxon>Saccharomycotina</taxon>
        <taxon>Pichiomycetes</taxon>
        <taxon>Debaryomycetaceae</taxon>
        <taxon>Kurtzmaniella</taxon>
    </lineage>
</organism>
<evidence type="ECO:0000256" key="1">
    <source>
        <dbReference type="ARBA" id="ARBA00004141"/>
    </source>
</evidence>
<dbReference type="Proteomes" id="UP001497600">
    <property type="component" value="Chromosome C"/>
</dbReference>
<keyword evidence="4 6" id="KW-1133">Transmembrane helix</keyword>
<protein>
    <submittedName>
        <fullName evidence="8">Diacylglycerol pyrophosphate phosphatase 1</fullName>
    </submittedName>
</protein>
<evidence type="ECO:0000256" key="2">
    <source>
        <dbReference type="ARBA" id="ARBA00008816"/>
    </source>
</evidence>
<dbReference type="Pfam" id="PF01569">
    <property type="entry name" value="PAP2"/>
    <property type="match status" value="1"/>
</dbReference>
<evidence type="ECO:0000313" key="8">
    <source>
        <dbReference type="EMBL" id="CAK7899597.1"/>
    </source>
</evidence>
<feature type="transmembrane region" description="Helical" evidence="6">
    <location>
        <begin position="170"/>
        <end position="187"/>
    </location>
</feature>
<feature type="transmembrane region" description="Helical" evidence="6">
    <location>
        <begin position="230"/>
        <end position="249"/>
    </location>
</feature>
<dbReference type="CDD" id="cd03390">
    <property type="entry name" value="PAP2_containing_1_like"/>
    <property type="match status" value="1"/>
</dbReference>
<comment type="subcellular location">
    <subcellularLocation>
        <location evidence="1">Membrane</location>
        <topology evidence="1">Multi-pass membrane protein</topology>
    </subcellularLocation>
</comment>
<keyword evidence="5 6" id="KW-0472">Membrane</keyword>
<evidence type="ECO:0000256" key="4">
    <source>
        <dbReference type="ARBA" id="ARBA00022989"/>
    </source>
</evidence>
<dbReference type="InterPro" id="IPR000326">
    <property type="entry name" value="PAP2/HPO"/>
</dbReference>
<comment type="similarity">
    <text evidence="2">Belongs to the PA-phosphatase related phosphoesterase family.</text>
</comment>
<reference evidence="8 9" key="1">
    <citation type="submission" date="2024-01" db="EMBL/GenBank/DDBJ databases">
        <authorList>
            <consortium name="Genoscope - CEA"/>
            <person name="William W."/>
        </authorList>
    </citation>
    <scope>NUCLEOTIDE SEQUENCE [LARGE SCALE GENOMIC DNA]</scope>
    <source>
        <strain evidence="8 9">29B2s-10</strain>
    </source>
</reference>
<feature type="transmembrane region" description="Helical" evidence="6">
    <location>
        <begin position="94"/>
        <end position="115"/>
    </location>
</feature>
<dbReference type="EMBL" id="OZ004255">
    <property type="protein sequence ID" value="CAK7899597.1"/>
    <property type="molecule type" value="Genomic_DNA"/>
</dbReference>
<dbReference type="SUPFAM" id="SSF48317">
    <property type="entry name" value="Acid phosphatase/Vanadium-dependent haloperoxidase"/>
    <property type="match status" value="1"/>
</dbReference>
<sequence>MIKQYFNSASFKYFLPNWIFGFSLLAFFYFVIDTAKPFERKFSIDNPTLQYPFATKETVSDNLLYFLSVIIPGVLITLVSLYQKRKLQISKYDWLNLLSISLLGLLLSFTITAVVTDVLKIWIARPRPDFLARCAAKKNTDPTKLVGFEVCTKPYGDMILYDGLKSTPSGHSSISFAGLLYLSLWLIGQFKLVPSKSLAYAYFVPSLPIFLATYISLSRTQDYRHHFLDIILGGAIGIIFSYSIYFSLFSPLKSNNSNQANVQVVQENELSLPK</sequence>
<evidence type="ECO:0000313" key="9">
    <source>
        <dbReference type="Proteomes" id="UP001497600"/>
    </source>
</evidence>
<feature type="transmembrane region" description="Helical" evidence="6">
    <location>
        <begin position="199"/>
        <end position="218"/>
    </location>
</feature>
<dbReference type="InterPro" id="IPR036938">
    <property type="entry name" value="PAP2/HPO_sf"/>
</dbReference>
<feature type="domain" description="Phosphatidic acid phosphatase type 2/haloperoxidase" evidence="7">
    <location>
        <begin position="102"/>
        <end position="245"/>
    </location>
</feature>
<dbReference type="Gene3D" id="1.20.144.10">
    <property type="entry name" value="Phosphatidic acid phosphatase type 2/haloperoxidase"/>
    <property type="match status" value="1"/>
</dbReference>
<feature type="transmembrane region" description="Helical" evidence="6">
    <location>
        <begin position="63"/>
        <end position="82"/>
    </location>
</feature>
<evidence type="ECO:0000256" key="6">
    <source>
        <dbReference type="SAM" id="Phobius"/>
    </source>
</evidence>